<organism evidence="2 3">
    <name type="scientific">Actinomadura namibiensis</name>
    <dbReference type="NCBI Taxonomy" id="182080"/>
    <lineage>
        <taxon>Bacteria</taxon>
        <taxon>Bacillati</taxon>
        <taxon>Actinomycetota</taxon>
        <taxon>Actinomycetes</taxon>
        <taxon>Streptosporangiales</taxon>
        <taxon>Thermomonosporaceae</taxon>
        <taxon>Actinomadura</taxon>
    </lineage>
</organism>
<dbReference type="EMBL" id="JACJIA010000017">
    <property type="protein sequence ID" value="MBA8956713.1"/>
    <property type="molecule type" value="Genomic_DNA"/>
</dbReference>
<gene>
    <name evidence="2" type="ORF">HNR61_008402</name>
</gene>
<feature type="transmembrane region" description="Helical" evidence="1">
    <location>
        <begin position="21"/>
        <end position="45"/>
    </location>
</feature>
<dbReference type="RefSeq" id="WP_182848598.1">
    <property type="nucleotide sequence ID" value="NZ_BAAALP010000038.1"/>
</dbReference>
<reference evidence="2 3" key="1">
    <citation type="submission" date="2020-08" db="EMBL/GenBank/DDBJ databases">
        <title>Genomic Encyclopedia of Type Strains, Phase IV (KMG-IV): sequencing the most valuable type-strain genomes for metagenomic binning, comparative biology and taxonomic classification.</title>
        <authorList>
            <person name="Goeker M."/>
        </authorList>
    </citation>
    <scope>NUCLEOTIDE SEQUENCE [LARGE SCALE GENOMIC DNA]</scope>
    <source>
        <strain evidence="2 3">DSM 44197</strain>
    </source>
</reference>
<name>A0A7W3QRT8_ACTNM</name>
<evidence type="ECO:0000313" key="2">
    <source>
        <dbReference type="EMBL" id="MBA8956713.1"/>
    </source>
</evidence>
<sequence>MKQQPLRVPPISRATARRAGWAAAVLGLGTVVMLVLLVGGTLGWIEGANGFVHALLAIAIVPGALLTFFGAWVATHARHRHPARRDRPFSGP</sequence>
<comment type="caution">
    <text evidence="2">The sequence shown here is derived from an EMBL/GenBank/DDBJ whole genome shotgun (WGS) entry which is preliminary data.</text>
</comment>
<protein>
    <submittedName>
        <fullName evidence="2">Uncharacterized protein</fullName>
    </submittedName>
</protein>
<keyword evidence="1" id="KW-0472">Membrane</keyword>
<proteinExistence type="predicted"/>
<accession>A0A7W3QRT8</accession>
<evidence type="ECO:0000313" key="3">
    <source>
        <dbReference type="Proteomes" id="UP000572680"/>
    </source>
</evidence>
<feature type="transmembrane region" description="Helical" evidence="1">
    <location>
        <begin position="51"/>
        <end position="75"/>
    </location>
</feature>
<keyword evidence="3" id="KW-1185">Reference proteome</keyword>
<keyword evidence="1" id="KW-1133">Transmembrane helix</keyword>
<evidence type="ECO:0000256" key="1">
    <source>
        <dbReference type="SAM" id="Phobius"/>
    </source>
</evidence>
<dbReference type="AlphaFoldDB" id="A0A7W3QRT8"/>
<dbReference type="Proteomes" id="UP000572680">
    <property type="component" value="Unassembled WGS sequence"/>
</dbReference>
<keyword evidence="1" id="KW-0812">Transmembrane</keyword>